<sequence>MNEPVPKSIDKMEKTFVESEAISPTDGEKAELPFSEEFVFDRDSQDFKTPLPLSCGHRSRLARAQNTCDSGFGSAQRGAFSDRSSSVGSSIPSSPGSSTTSSKERRVTLGTCDFSPVTRESFSVIRSRKLDFHSADLLPVSARLQFVDEDAKSQESLSEGSDTQGKRDSCEDMSVEDNDESLSPVCPGLFSFNDAHANSHQRRSVSPEDLEVSLQDMSLEESSSSSSSSSSRSGSGSGSPSQFTILKKNIPQTEERFNSVSCSIRDANETPVRTHIFDWVNQVSKTLQSSTPETITTPTRSCKVNFMTALHLASASTITNDLIASSTNSIYSSNAHNSQVVSSSLNSKPSAHTASQLHQPEVCPPESCSVKSQSSDVSTLSLLAQVPISKSPCKRTGVDKLDNNQIFSPTKSRKLERCLKLSPLKSAACQIFPDDLNSHHAVGANLDTSQTSLLSNLDHLKDIESTKRTLFCESAEKLHPHSNGQNKCGYSLESSGPSINLHRMLQMSLPSEPSRLIGRNIGVAKMDIIAALHSSFNLCVAKIFSFLQAEDLISVVMVSKAWRHALEADSSSFHKYQLHLRDMARRRAMLVYSGKENAMEKVIDTPKSKPLTESKGCFSSLQFQASPKATEPISHKPKCKSGDHQTVQWGDELRHCPSCQHPALVRPHQGRAVCMKASCGFDFCTQCFSAYHHPKPCKPLNRSVSKKDVAGSLKSKKSLKRL</sequence>
<dbReference type="PANTHER" id="PTHR15493">
    <property type="entry name" value="F-BOX ONLY PROTEIN 5 AND 43"/>
    <property type="match status" value="1"/>
</dbReference>
<dbReference type="AlphaFoldDB" id="A0AAV4ELV2"/>
<keyword evidence="9" id="KW-1185">Reference proteome</keyword>
<dbReference type="CDD" id="cd20348">
    <property type="entry name" value="BRcat_RBR_EMI"/>
    <property type="match status" value="1"/>
</dbReference>
<feature type="compositionally biased region" description="Polar residues" evidence="6">
    <location>
        <begin position="341"/>
        <end position="358"/>
    </location>
</feature>
<evidence type="ECO:0000256" key="5">
    <source>
        <dbReference type="ARBA" id="ARBA00022833"/>
    </source>
</evidence>
<reference evidence="8 9" key="1">
    <citation type="journal article" date="2021" name="Elife">
        <title>Chloroplast acquisition without the gene transfer in kleptoplastic sea slugs, Plakobranchus ocellatus.</title>
        <authorList>
            <person name="Maeda T."/>
            <person name="Takahashi S."/>
            <person name="Yoshida T."/>
            <person name="Shimamura S."/>
            <person name="Takaki Y."/>
            <person name="Nagai Y."/>
            <person name="Toyoda A."/>
            <person name="Suzuki Y."/>
            <person name="Arimoto A."/>
            <person name="Ishii H."/>
            <person name="Satoh N."/>
            <person name="Nishiyama T."/>
            <person name="Hasebe M."/>
            <person name="Maruyama T."/>
            <person name="Minagawa J."/>
            <person name="Obokata J."/>
            <person name="Shigenobu S."/>
        </authorList>
    </citation>
    <scope>NUCLEOTIDE SEQUENCE [LARGE SCALE GENOMIC DNA]</scope>
</reference>
<evidence type="ECO:0000313" key="8">
    <source>
        <dbReference type="EMBL" id="GFR61784.1"/>
    </source>
</evidence>
<evidence type="ECO:0000259" key="7">
    <source>
        <dbReference type="PROSITE" id="PS51872"/>
    </source>
</evidence>
<keyword evidence="4" id="KW-0833">Ubl conjugation pathway</keyword>
<feature type="compositionally biased region" description="Acidic residues" evidence="6">
    <location>
        <begin position="171"/>
        <end position="180"/>
    </location>
</feature>
<evidence type="ECO:0000256" key="4">
    <source>
        <dbReference type="ARBA" id="ARBA00022786"/>
    </source>
</evidence>
<protein>
    <submittedName>
        <fullName evidence="8">F-box only protein 5-like</fullName>
    </submittedName>
</protein>
<evidence type="ECO:0000313" key="9">
    <source>
        <dbReference type="Proteomes" id="UP000762676"/>
    </source>
</evidence>
<dbReference type="CDD" id="cd22086">
    <property type="entry name" value="F-box_EMI"/>
    <property type="match status" value="1"/>
</dbReference>
<dbReference type="InterPro" id="IPR036047">
    <property type="entry name" value="F-box-like_dom_sf"/>
</dbReference>
<evidence type="ECO:0000256" key="1">
    <source>
        <dbReference type="ARBA" id="ARBA00004906"/>
    </source>
</evidence>
<feature type="compositionally biased region" description="Low complexity" evidence="6">
    <location>
        <begin position="222"/>
        <end position="241"/>
    </location>
</feature>
<gene>
    <name evidence="8" type="ORF">ElyMa_003566200</name>
</gene>
<dbReference type="SUPFAM" id="SSF57850">
    <property type="entry name" value="RING/U-box"/>
    <property type="match status" value="1"/>
</dbReference>
<feature type="region of interest" description="Disordered" evidence="6">
    <location>
        <begin position="341"/>
        <end position="369"/>
    </location>
</feature>
<feature type="domain" description="ZBR-type" evidence="7">
    <location>
        <begin position="652"/>
        <end position="700"/>
    </location>
</feature>
<dbReference type="PANTHER" id="PTHR15493:SF9">
    <property type="entry name" value="GH14043P"/>
    <property type="match status" value="1"/>
</dbReference>
<evidence type="ECO:0000256" key="3">
    <source>
        <dbReference type="ARBA" id="ARBA00022771"/>
    </source>
</evidence>
<dbReference type="PROSITE" id="PS51872">
    <property type="entry name" value="ZF_ZBR"/>
    <property type="match status" value="1"/>
</dbReference>
<keyword evidence="2" id="KW-0479">Metal-binding</keyword>
<accession>A0AAV4ELV2</accession>
<dbReference type="Proteomes" id="UP000762676">
    <property type="component" value="Unassembled WGS sequence"/>
</dbReference>
<feature type="region of interest" description="Disordered" evidence="6">
    <location>
        <begin position="1"/>
        <end position="29"/>
    </location>
</feature>
<evidence type="ECO:0000256" key="2">
    <source>
        <dbReference type="ARBA" id="ARBA00022723"/>
    </source>
</evidence>
<keyword evidence="5" id="KW-0862">Zinc</keyword>
<proteinExistence type="predicted"/>
<evidence type="ECO:0000256" key="6">
    <source>
        <dbReference type="SAM" id="MobiDB-lite"/>
    </source>
</evidence>
<feature type="compositionally biased region" description="Basic and acidic residues" evidence="6">
    <location>
        <begin position="8"/>
        <end position="17"/>
    </location>
</feature>
<dbReference type="GO" id="GO:0007088">
    <property type="term" value="P:regulation of mitotic nuclear division"/>
    <property type="evidence" value="ECO:0007669"/>
    <property type="project" value="InterPro"/>
</dbReference>
<dbReference type="InterPro" id="IPR047147">
    <property type="entry name" value="FBX5_43"/>
</dbReference>
<comment type="pathway">
    <text evidence="1">Protein modification; protein ubiquitination.</text>
</comment>
<feature type="region of interest" description="Disordered" evidence="6">
    <location>
        <begin position="151"/>
        <end position="181"/>
    </location>
</feature>
<comment type="caution">
    <text evidence="8">The sequence shown here is derived from an EMBL/GenBank/DDBJ whole genome shotgun (WGS) entry which is preliminary data.</text>
</comment>
<dbReference type="GO" id="GO:0005634">
    <property type="term" value="C:nucleus"/>
    <property type="evidence" value="ECO:0007669"/>
    <property type="project" value="TreeGrafter"/>
</dbReference>
<feature type="compositionally biased region" description="Low complexity" evidence="6">
    <location>
        <begin position="84"/>
        <end position="101"/>
    </location>
</feature>
<feature type="region of interest" description="Disordered" evidence="6">
    <location>
        <begin position="71"/>
        <end position="107"/>
    </location>
</feature>
<feature type="region of interest" description="Disordered" evidence="6">
    <location>
        <begin position="200"/>
        <end position="243"/>
    </location>
</feature>
<organism evidence="8 9">
    <name type="scientific">Elysia marginata</name>
    <dbReference type="NCBI Taxonomy" id="1093978"/>
    <lineage>
        <taxon>Eukaryota</taxon>
        <taxon>Metazoa</taxon>
        <taxon>Spiralia</taxon>
        <taxon>Lophotrochozoa</taxon>
        <taxon>Mollusca</taxon>
        <taxon>Gastropoda</taxon>
        <taxon>Heterobranchia</taxon>
        <taxon>Euthyneura</taxon>
        <taxon>Panpulmonata</taxon>
        <taxon>Sacoglossa</taxon>
        <taxon>Placobranchoidea</taxon>
        <taxon>Plakobranchidae</taxon>
        <taxon>Elysia</taxon>
    </lineage>
</organism>
<name>A0AAV4ELV2_9GAST</name>
<dbReference type="GO" id="GO:0045835">
    <property type="term" value="P:negative regulation of meiotic nuclear division"/>
    <property type="evidence" value="ECO:0007669"/>
    <property type="project" value="InterPro"/>
</dbReference>
<dbReference type="EMBL" id="BMAT01007302">
    <property type="protein sequence ID" value="GFR61784.1"/>
    <property type="molecule type" value="Genomic_DNA"/>
</dbReference>
<dbReference type="GO" id="GO:0008270">
    <property type="term" value="F:zinc ion binding"/>
    <property type="evidence" value="ECO:0007669"/>
    <property type="project" value="UniProtKB-KW"/>
</dbReference>
<dbReference type="SUPFAM" id="SSF81383">
    <property type="entry name" value="F-box domain"/>
    <property type="match status" value="1"/>
</dbReference>
<dbReference type="Gene3D" id="2.20.25.20">
    <property type="match status" value="1"/>
</dbReference>
<keyword evidence="3" id="KW-0863">Zinc-finger</keyword>
<feature type="compositionally biased region" description="Polar residues" evidence="6">
    <location>
        <begin position="154"/>
        <end position="163"/>
    </location>
</feature>
<dbReference type="InterPro" id="IPR044064">
    <property type="entry name" value="ZF_ZBR"/>
</dbReference>